<proteinExistence type="predicted"/>
<dbReference type="SUPFAM" id="SSF51269">
    <property type="entry name" value="AFP III-like domain"/>
    <property type="match status" value="1"/>
</dbReference>
<dbReference type="Pfam" id="PF08666">
    <property type="entry name" value="SAF"/>
    <property type="match status" value="1"/>
</dbReference>
<dbReference type="GO" id="GO:0047444">
    <property type="term" value="F:N-acylneuraminate-9-phosphate synthase activity"/>
    <property type="evidence" value="ECO:0007669"/>
    <property type="project" value="TreeGrafter"/>
</dbReference>
<dbReference type="Gene3D" id="3.90.1210.10">
    <property type="entry name" value="Antifreeze-like/N-acetylneuraminic acid synthase C-terminal domain"/>
    <property type="match status" value="1"/>
</dbReference>
<dbReference type="Pfam" id="PF03102">
    <property type="entry name" value="NeuB"/>
    <property type="match status" value="1"/>
</dbReference>
<evidence type="ECO:0000259" key="1">
    <source>
        <dbReference type="PROSITE" id="PS50844"/>
    </source>
</evidence>
<dbReference type="EMBL" id="UINC01155575">
    <property type="protein sequence ID" value="SVD51506.1"/>
    <property type="molecule type" value="Genomic_DNA"/>
</dbReference>
<dbReference type="GO" id="GO:0016051">
    <property type="term" value="P:carbohydrate biosynthetic process"/>
    <property type="evidence" value="ECO:0007669"/>
    <property type="project" value="InterPro"/>
</dbReference>
<evidence type="ECO:0000313" key="2">
    <source>
        <dbReference type="EMBL" id="SVD51506.1"/>
    </source>
</evidence>
<feature type="domain" description="AFP-like" evidence="1">
    <location>
        <begin position="86"/>
        <end position="145"/>
    </location>
</feature>
<organism evidence="2">
    <name type="scientific">marine metagenome</name>
    <dbReference type="NCBI Taxonomy" id="408172"/>
    <lineage>
        <taxon>unclassified sequences</taxon>
        <taxon>metagenomes</taxon>
        <taxon>ecological metagenomes</taxon>
    </lineage>
</organism>
<gene>
    <name evidence="2" type="ORF">METZ01_LOCUS404360</name>
</gene>
<dbReference type="PANTHER" id="PTHR42966:SF1">
    <property type="entry name" value="SIALIC ACID SYNTHASE"/>
    <property type="match status" value="1"/>
</dbReference>
<dbReference type="Gene3D" id="3.20.20.70">
    <property type="entry name" value="Aldolase class I"/>
    <property type="match status" value="1"/>
</dbReference>
<dbReference type="SMART" id="SM00858">
    <property type="entry name" value="SAF"/>
    <property type="match status" value="1"/>
</dbReference>
<dbReference type="InterPro" id="IPR057736">
    <property type="entry name" value="SAF_PseI/NeuA/NeuB"/>
</dbReference>
<dbReference type="InterPro" id="IPR051690">
    <property type="entry name" value="PseI-like"/>
</dbReference>
<protein>
    <recommendedName>
        <fullName evidence="1">AFP-like domain-containing protein</fullName>
    </recommendedName>
</protein>
<dbReference type="PANTHER" id="PTHR42966">
    <property type="entry name" value="N-ACETYLNEURAMINATE SYNTHASE"/>
    <property type="match status" value="1"/>
</dbReference>
<dbReference type="AlphaFoldDB" id="A0A382VY29"/>
<reference evidence="2" key="1">
    <citation type="submission" date="2018-05" db="EMBL/GenBank/DDBJ databases">
        <authorList>
            <person name="Lanie J.A."/>
            <person name="Ng W.-L."/>
            <person name="Kazmierczak K.M."/>
            <person name="Andrzejewski T.M."/>
            <person name="Davidsen T.M."/>
            <person name="Wayne K.J."/>
            <person name="Tettelin H."/>
            <person name="Glass J.I."/>
            <person name="Rusch D."/>
            <person name="Podicherti R."/>
            <person name="Tsui H.-C.T."/>
            <person name="Winkler M.E."/>
        </authorList>
    </citation>
    <scope>NUCLEOTIDE SEQUENCE</scope>
</reference>
<dbReference type="InterPro" id="IPR013785">
    <property type="entry name" value="Aldolase_TIM"/>
</dbReference>
<dbReference type="InterPro" id="IPR036732">
    <property type="entry name" value="AFP_Neu5c_C_sf"/>
</dbReference>
<dbReference type="PROSITE" id="PS50844">
    <property type="entry name" value="AFP_LIKE"/>
    <property type="match status" value="1"/>
</dbReference>
<dbReference type="InterPro" id="IPR013132">
    <property type="entry name" value="PseI/NeuA/B-like_N"/>
</dbReference>
<dbReference type="CDD" id="cd11615">
    <property type="entry name" value="SAF_NeuB_like"/>
    <property type="match status" value="1"/>
</dbReference>
<accession>A0A382VY29</accession>
<dbReference type="InterPro" id="IPR006190">
    <property type="entry name" value="SAF_AFP_Neu5Ac"/>
</dbReference>
<sequence>PNAVIGLSDHTTTNHACFGAIALGASILERHYTDTLDREGPDIQNSMDSQAAKELLEGAIILRQERGGSKGAVEEEQSVIDFAFASVVSITAIKPGEVFTRDNIWVKRPGTGPFYAEDYHRILGMKARRDIPSDKHLAPEDIENNQFV</sequence>
<dbReference type="SUPFAM" id="SSF51569">
    <property type="entry name" value="Aldolase"/>
    <property type="match status" value="1"/>
</dbReference>
<name>A0A382VY29_9ZZZZ</name>
<dbReference type="InterPro" id="IPR013974">
    <property type="entry name" value="SAF"/>
</dbReference>
<feature type="non-terminal residue" evidence="2">
    <location>
        <position position="1"/>
    </location>
</feature>